<organism evidence="5 6">
    <name type="scientific">Amycolatopsis pithecellobii</name>
    <dbReference type="NCBI Taxonomy" id="664692"/>
    <lineage>
        <taxon>Bacteria</taxon>
        <taxon>Bacillati</taxon>
        <taxon>Actinomycetota</taxon>
        <taxon>Actinomycetes</taxon>
        <taxon>Pseudonocardiales</taxon>
        <taxon>Pseudonocardiaceae</taxon>
        <taxon>Amycolatopsis</taxon>
    </lineage>
</organism>
<dbReference type="RefSeq" id="WP_154758796.1">
    <property type="nucleotide sequence ID" value="NZ_WMBA01000037.1"/>
</dbReference>
<keyword evidence="3" id="KW-0804">Transcription</keyword>
<dbReference type="PRINTS" id="PR00035">
    <property type="entry name" value="HTHGNTR"/>
</dbReference>
<evidence type="ECO:0000259" key="4">
    <source>
        <dbReference type="PROSITE" id="PS50949"/>
    </source>
</evidence>
<reference evidence="5 6" key="1">
    <citation type="submission" date="2019-11" db="EMBL/GenBank/DDBJ databases">
        <title>Draft genome of Amycolatopsis RM579.</title>
        <authorList>
            <person name="Duangmal K."/>
            <person name="Mingma R."/>
        </authorList>
    </citation>
    <scope>NUCLEOTIDE SEQUENCE [LARGE SCALE GENOMIC DNA]</scope>
    <source>
        <strain evidence="5 6">RM579</strain>
    </source>
</reference>
<keyword evidence="1" id="KW-0805">Transcription regulation</keyword>
<gene>
    <name evidence="5" type="ORF">GKO32_22105</name>
</gene>
<dbReference type="InterPro" id="IPR036390">
    <property type="entry name" value="WH_DNA-bd_sf"/>
</dbReference>
<keyword evidence="2" id="KW-0238">DNA-binding</keyword>
<dbReference type="PROSITE" id="PS50949">
    <property type="entry name" value="HTH_GNTR"/>
    <property type="match status" value="1"/>
</dbReference>
<evidence type="ECO:0000313" key="5">
    <source>
        <dbReference type="EMBL" id="MTD56638.1"/>
    </source>
</evidence>
<keyword evidence="6" id="KW-1185">Reference proteome</keyword>
<protein>
    <submittedName>
        <fullName evidence="5">GntR family transcriptional regulator</fullName>
    </submittedName>
</protein>
<dbReference type="SMART" id="SM00345">
    <property type="entry name" value="HTH_GNTR"/>
    <property type="match status" value="1"/>
</dbReference>
<dbReference type="EMBL" id="WMBA01000037">
    <property type="protein sequence ID" value="MTD56638.1"/>
    <property type="molecule type" value="Genomic_DNA"/>
</dbReference>
<dbReference type="CDD" id="cd07377">
    <property type="entry name" value="WHTH_GntR"/>
    <property type="match status" value="1"/>
</dbReference>
<feature type="domain" description="HTH gntR-type" evidence="4">
    <location>
        <begin position="13"/>
        <end position="79"/>
    </location>
</feature>
<dbReference type="GO" id="GO:0045892">
    <property type="term" value="P:negative regulation of DNA-templated transcription"/>
    <property type="evidence" value="ECO:0007669"/>
    <property type="project" value="TreeGrafter"/>
</dbReference>
<accession>A0A6N7YXM1</accession>
<dbReference type="Proteomes" id="UP000440096">
    <property type="component" value="Unassembled WGS sequence"/>
</dbReference>
<dbReference type="AlphaFoldDB" id="A0A6N7YXM1"/>
<evidence type="ECO:0000256" key="2">
    <source>
        <dbReference type="ARBA" id="ARBA00023125"/>
    </source>
</evidence>
<dbReference type="GO" id="GO:0003677">
    <property type="term" value="F:DNA binding"/>
    <property type="evidence" value="ECO:0007669"/>
    <property type="project" value="UniProtKB-KW"/>
</dbReference>
<dbReference type="SUPFAM" id="SSF46785">
    <property type="entry name" value="Winged helix' DNA-binding domain"/>
    <property type="match status" value="1"/>
</dbReference>
<proteinExistence type="predicted"/>
<dbReference type="InterPro" id="IPR050679">
    <property type="entry name" value="Bact_HTH_transcr_reg"/>
</dbReference>
<sequence>MISRFEPDPSAAGYLYVHVADHIAERIEAGELKGQLPGERDLTEEYRVSLGTMRNAIKELRKRGLIETYHGKRSFIVPKS</sequence>
<evidence type="ECO:0000256" key="1">
    <source>
        <dbReference type="ARBA" id="ARBA00023015"/>
    </source>
</evidence>
<dbReference type="Pfam" id="PF00392">
    <property type="entry name" value="GntR"/>
    <property type="match status" value="1"/>
</dbReference>
<dbReference type="PANTHER" id="PTHR44846:SF17">
    <property type="entry name" value="GNTR-FAMILY TRANSCRIPTIONAL REGULATOR"/>
    <property type="match status" value="1"/>
</dbReference>
<dbReference type="Gene3D" id="1.10.10.10">
    <property type="entry name" value="Winged helix-like DNA-binding domain superfamily/Winged helix DNA-binding domain"/>
    <property type="match status" value="1"/>
</dbReference>
<dbReference type="OrthoDB" id="3192286at2"/>
<name>A0A6N7YXM1_9PSEU</name>
<dbReference type="InterPro" id="IPR000524">
    <property type="entry name" value="Tscrpt_reg_HTH_GntR"/>
</dbReference>
<dbReference type="InterPro" id="IPR036388">
    <property type="entry name" value="WH-like_DNA-bd_sf"/>
</dbReference>
<evidence type="ECO:0000313" key="6">
    <source>
        <dbReference type="Proteomes" id="UP000440096"/>
    </source>
</evidence>
<evidence type="ECO:0000256" key="3">
    <source>
        <dbReference type="ARBA" id="ARBA00023163"/>
    </source>
</evidence>
<dbReference type="GO" id="GO:0003700">
    <property type="term" value="F:DNA-binding transcription factor activity"/>
    <property type="evidence" value="ECO:0007669"/>
    <property type="project" value="InterPro"/>
</dbReference>
<dbReference type="PANTHER" id="PTHR44846">
    <property type="entry name" value="MANNOSYL-D-GLYCERATE TRANSPORT/METABOLISM SYSTEM REPRESSOR MNGR-RELATED"/>
    <property type="match status" value="1"/>
</dbReference>
<comment type="caution">
    <text evidence="5">The sequence shown here is derived from an EMBL/GenBank/DDBJ whole genome shotgun (WGS) entry which is preliminary data.</text>
</comment>